<feature type="domain" description="Metallo-beta-lactamase" evidence="1">
    <location>
        <begin position="53"/>
        <end position="220"/>
    </location>
</feature>
<dbReference type="SUPFAM" id="SSF56281">
    <property type="entry name" value="Metallo-hydrolase/oxidoreductase"/>
    <property type="match status" value="1"/>
</dbReference>
<evidence type="ECO:0000313" key="3">
    <source>
        <dbReference type="Proteomes" id="UP000245870"/>
    </source>
</evidence>
<dbReference type="PANTHER" id="PTHR42663">
    <property type="entry name" value="HYDROLASE C777.06C-RELATED-RELATED"/>
    <property type="match status" value="1"/>
</dbReference>
<dbReference type="Proteomes" id="UP000245870">
    <property type="component" value="Unassembled WGS sequence"/>
</dbReference>
<dbReference type="InterPro" id="IPR001279">
    <property type="entry name" value="Metallo-B-lactamas"/>
</dbReference>
<dbReference type="PANTHER" id="PTHR42663:SF6">
    <property type="entry name" value="HYDROLASE C777.06C-RELATED"/>
    <property type="match status" value="1"/>
</dbReference>
<dbReference type="Gene3D" id="3.60.15.10">
    <property type="entry name" value="Ribonuclease Z/Hydroxyacylglutathione hydrolase-like"/>
    <property type="match status" value="1"/>
</dbReference>
<accession>A0A2U0UNX3</accession>
<dbReference type="AlphaFoldDB" id="A0A2U0UNX3"/>
<comment type="caution">
    <text evidence="2">The sequence shown here is derived from an EMBL/GenBank/DDBJ whole genome shotgun (WGS) entry which is preliminary data.</text>
</comment>
<organism evidence="2 3">
    <name type="scientific">Hallella colorans</name>
    <dbReference type="NCBI Taxonomy" id="1703337"/>
    <lineage>
        <taxon>Bacteria</taxon>
        <taxon>Pseudomonadati</taxon>
        <taxon>Bacteroidota</taxon>
        <taxon>Bacteroidia</taxon>
        <taxon>Bacteroidales</taxon>
        <taxon>Prevotellaceae</taxon>
        <taxon>Hallella</taxon>
    </lineage>
</organism>
<evidence type="ECO:0000313" key="2">
    <source>
        <dbReference type="EMBL" id="PVX59334.1"/>
    </source>
</evidence>
<sequence length="272" mass="30724">MFLTHSGYLLFLKLISNNVLRLTFLGTGTSNGVPVLGCNCEVCTSADVRNKRFRAAVMIESSTTRILIDCGPDIRMQLLRVPFRKINGILLTHEHYDHIGGIDDLRPYCKFGDIDIYANAATVSAVRRCFPYCFAEHLYPGVPKLNLHAIAKHDNLKIGDIAVQPIEVLHDRLPILGYRFGSTAYITDMKSIAIEEMTYLQGIDTLIINALRWKDMHHSHLIVPEAIQFAREIGAKRTFLTHLTHRIGLHDKADIRLPSDIHFAYDGMSLEL</sequence>
<reference evidence="2 3" key="1">
    <citation type="submission" date="2018-05" db="EMBL/GenBank/DDBJ databases">
        <title>Genomic Encyclopedia of Type Strains, Phase IV (KMG-IV): sequencing the most valuable type-strain genomes for metagenomic binning, comparative biology and taxonomic classification.</title>
        <authorList>
            <person name="Goeker M."/>
        </authorList>
    </citation>
    <scope>NUCLEOTIDE SEQUENCE [LARGE SCALE GENOMIC DNA]</scope>
    <source>
        <strain evidence="2 3">DSM 100333</strain>
    </source>
</reference>
<gene>
    <name evidence="2" type="ORF">C7379_101104</name>
</gene>
<dbReference type="SMART" id="SM00849">
    <property type="entry name" value="Lactamase_B"/>
    <property type="match status" value="1"/>
</dbReference>
<dbReference type="InterPro" id="IPR036866">
    <property type="entry name" value="RibonucZ/Hydroxyglut_hydro"/>
</dbReference>
<dbReference type="Pfam" id="PF12706">
    <property type="entry name" value="Lactamase_B_2"/>
    <property type="match status" value="1"/>
</dbReference>
<dbReference type="EMBL" id="QENY01000001">
    <property type="protein sequence ID" value="PVX59334.1"/>
    <property type="molecule type" value="Genomic_DNA"/>
</dbReference>
<name>A0A2U0UNX3_9BACT</name>
<dbReference type="CDD" id="cd16279">
    <property type="entry name" value="metallo-hydrolase-like_MBL-fold"/>
    <property type="match status" value="1"/>
</dbReference>
<keyword evidence="3" id="KW-1185">Reference proteome</keyword>
<evidence type="ECO:0000259" key="1">
    <source>
        <dbReference type="SMART" id="SM00849"/>
    </source>
</evidence>
<protein>
    <submittedName>
        <fullName evidence="2">Phosphoribosyl 1,2-cyclic phosphate phosphodiesterase</fullName>
    </submittedName>
</protein>
<proteinExistence type="predicted"/>